<organism evidence="1">
    <name type="scientific">Arundo donax</name>
    <name type="common">Giant reed</name>
    <name type="synonym">Donax arundinaceus</name>
    <dbReference type="NCBI Taxonomy" id="35708"/>
    <lineage>
        <taxon>Eukaryota</taxon>
        <taxon>Viridiplantae</taxon>
        <taxon>Streptophyta</taxon>
        <taxon>Embryophyta</taxon>
        <taxon>Tracheophyta</taxon>
        <taxon>Spermatophyta</taxon>
        <taxon>Magnoliopsida</taxon>
        <taxon>Liliopsida</taxon>
        <taxon>Poales</taxon>
        <taxon>Poaceae</taxon>
        <taxon>PACMAD clade</taxon>
        <taxon>Arundinoideae</taxon>
        <taxon>Arundineae</taxon>
        <taxon>Arundo</taxon>
    </lineage>
</organism>
<dbReference type="EMBL" id="GBRH01245201">
    <property type="protein sequence ID" value="JAD52694.1"/>
    <property type="molecule type" value="Transcribed_RNA"/>
</dbReference>
<dbReference type="AlphaFoldDB" id="A0A0A9ALW8"/>
<sequence>MKSSINSRSSKSRYHNM</sequence>
<name>A0A0A9ALW8_ARUDO</name>
<reference evidence="1" key="1">
    <citation type="submission" date="2014-09" db="EMBL/GenBank/DDBJ databases">
        <authorList>
            <person name="Magalhaes I.L.F."/>
            <person name="Oliveira U."/>
            <person name="Santos F.R."/>
            <person name="Vidigal T.H.D.A."/>
            <person name="Brescovit A.D."/>
            <person name="Santos A.J."/>
        </authorList>
    </citation>
    <scope>NUCLEOTIDE SEQUENCE</scope>
    <source>
        <tissue evidence="1">Shoot tissue taken approximately 20 cm above the soil surface</tissue>
    </source>
</reference>
<proteinExistence type="predicted"/>
<evidence type="ECO:0000313" key="1">
    <source>
        <dbReference type="EMBL" id="JAD52694.1"/>
    </source>
</evidence>
<protein>
    <submittedName>
        <fullName evidence="1">Uncharacterized protein</fullName>
    </submittedName>
</protein>
<accession>A0A0A9ALW8</accession>
<reference evidence="1" key="2">
    <citation type="journal article" date="2015" name="Data Brief">
        <title>Shoot transcriptome of the giant reed, Arundo donax.</title>
        <authorList>
            <person name="Barrero R.A."/>
            <person name="Guerrero F.D."/>
            <person name="Moolhuijzen P."/>
            <person name="Goolsby J.A."/>
            <person name="Tidwell J."/>
            <person name="Bellgard S.E."/>
            <person name="Bellgard M.I."/>
        </authorList>
    </citation>
    <scope>NUCLEOTIDE SEQUENCE</scope>
    <source>
        <tissue evidence="1">Shoot tissue taken approximately 20 cm above the soil surface</tissue>
    </source>
</reference>